<evidence type="ECO:0000256" key="3">
    <source>
        <dbReference type="ARBA" id="ARBA00022741"/>
    </source>
</evidence>
<feature type="domain" description="WHEP-TRS" evidence="8">
    <location>
        <begin position="8"/>
        <end position="152"/>
    </location>
</feature>
<dbReference type="Pfam" id="PF03129">
    <property type="entry name" value="HGTP_anticodon"/>
    <property type="match status" value="1"/>
</dbReference>
<accession>A0A0L7KTA1</accession>
<dbReference type="InterPro" id="IPR036282">
    <property type="entry name" value="Glutathione-S-Trfase_C_sf"/>
</dbReference>
<evidence type="ECO:0000256" key="7">
    <source>
        <dbReference type="ARBA" id="ARBA00023146"/>
    </source>
</evidence>
<dbReference type="SMART" id="SM00991">
    <property type="entry name" value="WHEP-TRS"/>
    <property type="match status" value="1"/>
</dbReference>
<name>A0A0L7KTA1_OPEBR</name>
<protein>
    <recommendedName>
        <fullName evidence="8">WHEP-TRS domain-containing protein</fullName>
    </recommendedName>
</protein>
<dbReference type="Gene3D" id="1.20.1050.130">
    <property type="match status" value="1"/>
</dbReference>
<evidence type="ECO:0000256" key="2">
    <source>
        <dbReference type="ARBA" id="ARBA00022598"/>
    </source>
</evidence>
<dbReference type="STRING" id="104452.A0A0L7KTA1"/>
<keyword evidence="7" id="KW-0030">Aminoacyl-tRNA synthetase</keyword>
<evidence type="ECO:0000313" key="10">
    <source>
        <dbReference type="Proteomes" id="UP000037510"/>
    </source>
</evidence>
<keyword evidence="4" id="KW-0067">ATP-binding</keyword>
<evidence type="ECO:0000256" key="5">
    <source>
        <dbReference type="ARBA" id="ARBA00022884"/>
    </source>
</evidence>
<dbReference type="GO" id="GO:0003723">
    <property type="term" value="F:RNA binding"/>
    <property type="evidence" value="ECO:0007669"/>
    <property type="project" value="UniProtKB-KW"/>
</dbReference>
<keyword evidence="5" id="KW-0694">RNA-binding</keyword>
<evidence type="ECO:0000256" key="6">
    <source>
        <dbReference type="ARBA" id="ARBA00022917"/>
    </source>
</evidence>
<dbReference type="InterPro" id="IPR033656">
    <property type="entry name" value="HisRS_anticodon"/>
</dbReference>
<dbReference type="GO" id="GO:0005829">
    <property type="term" value="C:cytosol"/>
    <property type="evidence" value="ECO:0007669"/>
    <property type="project" value="TreeGrafter"/>
</dbReference>
<dbReference type="InterPro" id="IPR004154">
    <property type="entry name" value="Anticodon-bd"/>
</dbReference>
<dbReference type="SUPFAM" id="SSF52954">
    <property type="entry name" value="Class II aaRS ABD-related"/>
    <property type="match status" value="1"/>
</dbReference>
<dbReference type="GO" id="GO:0005524">
    <property type="term" value="F:ATP binding"/>
    <property type="evidence" value="ECO:0007669"/>
    <property type="project" value="UniProtKB-KW"/>
</dbReference>
<reference evidence="9 10" key="1">
    <citation type="journal article" date="2015" name="Genome Biol. Evol.">
        <title>The genome of winter moth (Operophtera brumata) provides a genomic perspective on sexual dimorphism and phenology.</title>
        <authorList>
            <person name="Derks M.F."/>
            <person name="Smit S."/>
            <person name="Salis L."/>
            <person name="Schijlen E."/>
            <person name="Bossers A."/>
            <person name="Mateman C."/>
            <person name="Pijl A.S."/>
            <person name="de Ridder D."/>
            <person name="Groenen M.A."/>
            <person name="Visser M.E."/>
            <person name="Megens H.J."/>
        </authorList>
    </citation>
    <scope>NUCLEOTIDE SEQUENCE [LARGE SCALE GENOMIC DNA]</scope>
    <source>
        <strain evidence="9">WM2013NL</strain>
        <tissue evidence="9">Head and thorax</tissue>
    </source>
</reference>
<dbReference type="InterPro" id="IPR045864">
    <property type="entry name" value="aa-tRNA-synth_II/BPL/LPL"/>
</dbReference>
<comment type="similarity">
    <text evidence="1">Belongs to the class-II aminoacyl-tRNA synthetase family.</text>
</comment>
<dbReference type="GO" id="GO:0004821">
    <property type="term" value="F:histidine-tRNA ligase activity"/>
    <property type="evidence" value="ECO:0007669"/>
    <property type="project" value="TreeGrafter"/>
</dbReference>
<gene>
    <name evidence="9" type="ORF">OBRU01_14516</name>
</gene>
<dbReference type="PANTHER" id="PTHR11476">
    <property type="entry name" value="HISTIDYL-TRNA SYNTHETASE"/>
    <property type="match status" value="1"/>
</dbReference>
<sequence>MAETQEVLLQKIQVQGDLVRKLKAAKESSEKGKGNVDYNLKEMDIHLSQYSYIGGYMPSKRDVELCNSLQNNKDTKKYYNLTRWLDHMLSFSDNEIKLFPVMPHNILKLEDTKAISDKIKEEVSKLLQLKTQLSQLTVEDVAPQKFTLKTPKGTRDYNPQQMTIRNNVLQKIITVFKKHGAECIETPVFELKVVTEILDSLDIGEYVLKVNHRRLLDGMFEACGVEADKFRAACSTVDKLDKILDSLDIGEYVLKVNHRRLLDGMFEACGVEADKFRAACSTVDKLDKSPWSEVRTELINEKGVSPDAADRIGEYVRLNGGTELADQLLNDEKLSQTKAAIEGIEGIKLLLQYCELFGIKDKILVGVERVFSVLEAKLAAGELAVRTSDVDVYVASAQKNFLEERMRICTELWDAGIKLQHCEESGIPLAVVLGESELKRGVVKVRNITTRQEEEVSRTDLVLELKKRIAVLSVKEINGV</sequence>
<dbReference type="AlphaFoldDB" id="A0A0L7KTA1"/>
<keyword evidence="3" id="KW-0547">Nucleotide-binding</keyword>
<dbReference type="GO" id="GO:0032543">
    <property type="term" value="P:mitochondrial translation"/>
    <property type="evidence" value="ECO:0007669"/>
    <property type="project" value="TreeGrafter"/>
</dbReference>
<comment type="caution">
    <text evidence="9">The sequence shown here is derived from an EMBL/GenBank/DDBJ whole genome shotgun (WGS) entry which is preliminary data.</text>
</comment>
<keyword evidence="2" id="KW-0436">Ligase</keyword>
<dbReference type="PANTHER" id="PTHR11476:SF7">
    <property type="entry name" value="HISTIDINE--TRNA LIGASE"/>
    <property type="match status" value="1"/>
</dbReference>
<dbReference type="Proteomes" id="UP000037510">
    <property type="component" value="Unassembled WGS sequence"/>
</dbReference>
<keyword evidence="10" id="KW-1185">Reference proteome</keyword>
<dbReference type="FunFam" id="3.40.50.800:FF:000012">
    <property type="entry name" value="Histidine--tRNA ligase, cytoplasmic"/>
    <property type="match status" value="1"/>
</dbReference>
<dbReference type="Gene3D" id="1.10.287.10">
    <property type="entry name" value="S15/NS1, RNA-binding"/>
    <property type="match status" value="1"/>
</dbReference>
<dbReference type="GO" id="GO:0005739">
    <property type="term" value="C:mitochondrion"/>
    <property type="evidence" value="ECO:0007669"/>
    <property type="project" value="TreeGrafter"/>
</dbReference>
<dbReference type="Gene3D" id="3.30.930.10">
    <property type="entry name" value="Bira Bifunctional Protein, Domain 2"/>
    <property type="match status" value="3"/>
</dbReference>
<evidence type="ECO:0000259" key="8">
    <source>
        <dbReference type="SMART" id="SM00991"/>
    </source>
</evidence>
<evidence type="ECO:0000313" key="9">
    <source>
        <dbReference type="EMBL" id="KOB66508.1"/>
    </source>
</evidence>
<dbReference type="SUPFAM" id="SSF47616">
    <property type="entry name" value="GST C-terminal domain-like"/>
    <property type="match status" value="1"/>
</dbReference>
<dbReference type="InterPro" id="IPR036621">
    <property type="entry name" value="Anticodon-bd_dom_sf"/>
</dbReference>
<evidence type="ECO:0000256" key="1">
    <source>
        <dbReference type="ARBA" id="ARBA00008226"/>
    </source>
</evidence>
<organism evidence="9 10">
    <name type="scientific">Operophtera brumata</name>
    <name type="common">Winter moth</name>
    <name type="synonym">Phalaena brumata</name>
    <dbReference type="NCBI Taxonomy" id="104452"/>
    <lineage>
        <taxon>Eukaryota</taxon>
        <taxon>Metazoa</taxon>
        <taxon>Ecdysozoa</taxon>
        <taxon>Arthropoda</taxon>
        <taxon>Hexapoda</taxon>
        <taxon>Insecta</taxon>
        <taxon>Pterygota</taxon>
        <taxon>Neoptera</taxon>
        <taxon>Endopterygota</taxon>
        <taxon>Lepidoptera</taxon>
        <taxon>Glossata</taxon>
        <taxon>Ditrysia</taxon>
        <taxon>Geometroidea</taxon>
        <taxon>Geometridae</taxon>
        <taxon>Larentiinae</taxon>
        <taxon>Operophtera</taxon>
    </lineage>
</organism>
<evidence type="ECO:0000256" key="4">
    <source>
        <dbReference type="ARBA" id="ARBA00022840"/>
    </source>
</evidence>
<dbReference type="SUPFAM" id="SSF55681">
    <property type="entry name" value="Class II aaRS and biotin synthetases"/>
    <property type="match status" value="1"/>
</dbReference>
<dbReference type="EMBL" id="JTDY01005890">
    <property type="protein sequence ID" value="KOB66508.1"/>
    <property type="molecule type" value="Genomic_DNA"/>
</dbReference>
<dbReference type="Gene3D" id="3.40.50.800">
    <property type="entry name" value="Anticodon-binding domain"/>
    <property type="match status" value="1"/>
</dbReference>
<dbReference type="CDD" id="cd00859">
    <property type="entry name" value="HisRS_anticodon"/>
    <property type="match status" value="1"/>
</dbReference>
<keyword evidence="6" id="KW-0648">Protein biosynthesis</keyword>
<dbReference type="InterPro" id="IPR000738">
    <property type="entry name" value="WHEP-TRS_dom"/>
</dbReference>
<proteinExistence type="inferred from homology"/>
<dbReference type="GO" id="GO:0006427">
    <property type="term" value="P:histidyl-tRNA aminoacylation"/>
    <property type="evidence" value="ECO:0007669"/>
    <property type="project" value="TreeGrafter"/>
</dbReference>